<dbReference type="STRING" id="1120990.SAMN03080614_103819"/>
<keyword evidence="1" id="KW-0808">Transferase</keyword>
<name>A0A1I0BEB9_9FIRM</name>
<dbReference type="Gene3D" id="3.90.550.10">
    <property type="entry name" value="Spore Coat Polysaccharide Biosynthesis Protein SpsA, Chain A"/>
    <property type="match status" value="1"/>
</dbReference>
<dbReference type="SUPFAM" id="SSF53448">
    <property type="entry name" value="Nucleotide-diphospho-sugar transferases"/>
    <property type="match status" value="1"/>
</dbReference>
<dbReference type="InterPro" id="IPR029044">
    <property type="entry name" value="Nucleotide-diphossugar_trans"/>
</dbReference>
<dbReference type="AlphaFoldDB" id="A0A1I0BEB9"/>
<sequence>MLFAIVPAQNEEDRISTALNHLLFVGVDKIVVVANGCIDRTEEIIKNNYPQVHLITFKDSLGIDIPKAIGCAWALKEGATNFLFYDGDLIGEITSELMLLINSHLRNNYCLTLTNCYPTPNLIENLPKELVLPRLHLNELLGVSDKIGISTPSHGPHIISKDLFKYIEVKDIATPPILLAKAVKYGAKIGIGANIPHFRLGSRLKNGSHAKLIFDTIAGDCAEAISIYLGLPKSRCLFGKEYIGYNSKRRFDLLESYLKSLNIQSHI</sequence>
<dbReference type="OrthoDB" id="2902148at2"/>
<protein>
    <submittedName>
        <fullName evidence="1">Glycosyl transferase family 2</fullName>
    </submittedName>
</protein>
<evidence type="ECO:0000313" key="2">
    <source>
        <dbReference type="Proteomes" id="UP000243819"/>
    </source>
</evidence>
<proteinExistence type="predicted"/>
<dbReference type="Proteomes" id="UP000243819">
    <property type="component" value="Unassembled WGS sequence"/>
</dbReference>
<dbReference type="GO" id="GO:0016740">
    <property type="term" value="F:transferase activity"/>
    <property type="evidence" value="ECO:0007669"/>
    <property type="project" value="UniProtKB-KW"/>
</dbReference>
<reference evidence="2" key="1">
    <citation type="submission" date="2016-10" db="EMBL/GenBank/DDBJ databases">
        <authorList>
            <person name="Varghese N."/>
            <person name="Submissions S."/>
        </authorList>
    </citation>
    <scope>NUCLEOTIDE SEQUENCE [LARGE SCALE GENOMIC DNA]</scope>
    <source>
        <strain evidence="2">DSM 13577</strain>
    </source>
</reference>
<gene>
    <name evidence="1" type="ORF">SAMN03080614_103819</name>
</gene>
<organism evidence="1 2">
    <name type="scientific">Anaerobranca gottschalkii DSM 13577</name>
    <dbReference type="NCBI Taxonomy" id="1120990"/>
    <lineage>
        <taxon>Bacteria</taxon>
        <taxon>Bacillati</taxon>
        <taxon>Bacillota</taxon>
        <taxon>Clostridia</taxon>
        <taxon>Eubacteriales</taxon>
        <taxon>Proteinivoracaceae</taxon>
        <taxon>Anaerobranca</taxon>
    </lineage>
</organism>
<accession>A0A1I0BEB9</accession>
<dbReference type="EMBL" id="FOIF01000038">
    <property type="protein sequence ID" value="SET05301.1"/>
    <property type="molecule type" value="Genomic_DNA"/>
</dbReference>
<evidence type="ECO:0000313" key="1">
    <source>
        <dbReference type="EMBL" id="SET05301.1"/>
    </source>
</evidence>
<keyword evidence="2" id="KW-1185">Reference proteome</keyword>
<dbReference type="RefSeq" id="WP_091351114.1">
    <property type="nucleotide sequence ID" value="NZ_FOIF01000038.1"/>
</dbReference>